<feature type="region of interest" description="Disordered" evidence="2">
    <location>
        <begin position="99"/>
        <end position="125"/>
    </location>
</feature>
<keyword evidence="4" id="KW-1185">Reference proteome</keyword>
<keyword evidence="1" id="KW-0175">Coiled coil</keyword>
<feature type="compositionally biased region" description="Acidic residues" evidence="2">
    <location>
        <begin position="105"/>
        <end position="115"/>
    </location>
</feature>
<reference evidence="3 4" key="1">
    <citation type="submission" date="2024-02" db="EMBL/GenBank/DDBJ databases">
        <title>De novo assembly and annotation of 12 fungi associated with fruit tree decline syndrome in Ontario, Canada.</title>
        <authorList>
            <person name="Sulman M."/>
            <person name="Ellouze W."/>
            <person name="Ilyukhin E."/>
        </authorList>
    </citation>
    <scope>NUCLEOTIDE SEQUENCE [LARGE SCALE GENOMIC DNA]</scope>
    <source>
        <strain evidence="3 4">M11/M66-122</strain>
    </source>
</reference>
<evidence type="ECO:0000313" key="4">
    <source>
        <dbReference type="Proteomes" id="UP001320420"/>
    </source>
</evidence>
<sequence>MPPPTILAHKTDFLTSQTLQLSRALAPSNTWRASNNSNHAHHNPAAATPPPLPEKAIDDALYRLNHALQQHARRVYAPQATRHVAEQIEALYLEAGERGVRAGDSESDSEEEGGDESGLGIERGGREARRLRVGVDFTSDDAIASLPPTWDQHPHPNAHHQASAAAQAEAHPPEARRYADLAAQLTALSARRKEARERVARLRGVNALLAPFRAPDRENGENEGGEEGGENGGGRVSSVVQPNLVTRNGEIERELERMRVLLVRVAGRVARLPPPPSMQSQSQSQSQSDGRKKKRKGRSGEEEDAVDDQMMMMGDQDLDVLEKRKFKKLLDGF</sequence>
<feature type="region of interest" description="Disordered" evidence="2">
    <location>
        <begin position="271"/>
        <end position="320"/>
    </location>
</feature>
<dbReference type="PANTHER" id="PTHR42040">
    <property type="entry name" value="INNER KINETOCHORE SUBUNIT FTA4"/>
    <property type="match status" value="1"/>
</dbReference>
<accession>A0AAN9UC99</accession>
<evidence type="ECO:0000256" key="1">
    <source>
        <dbReference type="SAM" id="Coils"/>
    </source>
</evidence>
<feature type="coiled-coil region" evidence="1">
    <location>
        <begin position="178"/>
        <end position="205"/>
    </location>
</feature>
<name>A0AAN9UC99_9PEZI</name>
<proteinExistence type="predicted"/>
<comment type="caution">
    <text evidence="3">The sequence shown here is derived from an EMBL/GenBank/DDBJ whole genome shotgun (WGS) entry which is preliminary data.</text>
</comment>
<evidence type="ECO:0008006" key="5">
    <source>
        <dbReference type="Google" id="ProtNLM"/>
    </source>
</evidence>
<evidence type="ECO:0000256" key="2">
    <source>
        <dbReference type="SAM" id="MobiDB-lite"/>
    </source>
</evidence>
<feature type="compositionally biased region" description="Low complexity" evidence="2">
    <location>
        <begin position="278"/>
        <end position="288"/>
    </location>
</feature>
<feature type="compositionally biased region" description="Low complexity" evidence="2">
    <location>
        <begin position="159"/>
        <end position="170"/>
    </location>
</feature>
<feature type="region of interest" description="Disordered" evidence="2">
    <location>
        <begin position="143"/>
        <end position="174"/>
    </location>
</feature>
<feature type="region of interest" description="Disordered" evidence="2">
    <location>
        <begin position="213"/>
        <end position="240"/>
    </location>
</feature>
<dbReference type="GO" id="GO:0031511">
    <property type="term" value="C:Mis6-Sim4 complex"/>
    <property type="evidence" value="ECO:0007669"/>
    <property type="project" value="InterPro"/>
</dbReference>
<dbReference type="EMBL" id="JAKJXP020000113">
    <property type="protein sequence ID" value="KAK7745102.1"/>
    <property type="molecule type" value="Genomic_DNA"/>
</dbReference>
<dbReference type="Proteomes" id="UP001320420">
    <property type="component" value="Unassembled WGS sequence"/>
</dbReference>
<feature type="compositionally biased region" description="Low complexity" evidence="2">
    <location>
        <begin position="33"/>
        <end position="46"/>
    </location>
</feature>
<dbReference type="InterPro" id="IPR025207">
    <property type="entry name" value="Sim4_Fta4"/>
</dbReference>
<protein>
    <recommendedName>
        <fullName evidence="5">Kinetochore protein fta4</fullName>
    </recommendedName>
</protein>
<dbReference type="Pfam" id="PF13093">
    <property type="entry name" value="FTA4"/>
    <property type="match status" value="1"/>
</dbReference>
<dbReference type="AlphaFoldDB" id="A0AAN9UC99"/>
<feature type="region of interest" description="Disordered" evidence="2">
    <location>
        <begin position="30"/>
        <end position="51"/>
    </location>
</feature>
<evidence type="ECO:0000313" key="3">
    <source>
        <dbReference type="EMBL" id="KAK7745102.1"/>
    </source>
</evidence>
<organism evidence="3 4">
    <name type="scientific">Diatrype stigma</name>
    <dbReference type="NCBI Taxonomy" id="117547"/>
    <lineage>
        <taxon>Eukaryota</taxon>
        <taxon>Fungi</taxon>
        <taxon>Dikarya</taxon>
        <taxon>Ascomycota</taxon>
        <taxon>Pezizomycotina</taxon>
        <taxon>Sordariomycetes</taxon>
        <taxon>Xylariomycetidae</taxon>
        <taxon>Xylariales</taxon>
        <taxon>Diatrypaceae</taxon>
        <taxon>Diatrype</taxon>
    </lineage>
</organism>
<dbReference type="PANTHER" id="PTHR42040:SF1">
    <property type="entry name" value="INNER KINETOCHORE SUBUNIT FTA4"/>
    <property type="match status" value="1"/>
</dbReference>
<gene>
    <name evidence="3" type="ORF">SLS62_009966</name>
</gene>